<dbReference type="Pfam" id="PF03760">
    <property type="entry name" value="LEA_1"/>
    <property type="match status" value="1"/>
</dbReference>
<keyword evidence="4" id="KW-1185">Reference proteome</keyword>
<comment type="caution">
    <text evidence="3">The sequence shown here is derived from an EMBL/GenBank/DDBJ whole genome shotgun (WGS) entry which is preliminary data.</text>
</comment>
<dbReference type="EMBL" id="JACGWO010000013">
    <property type="protein sequence ID" value="KAK4413027.1"/>
    <property type="molecule type" value="Genomic_DNA"/>
</dbReference>
<dbReference type="GO" id="GO:0009793">
    <property type="term" value="P:embryo development ending in seed dormancy"/>
    <property type="evidence" value="ECO:0007669"/>
    <property type="project" value="InterPro"/>
</dbReference>
<sequence>MQSIKETVLNVAAAANSGMEKTKAIVQEQVDQMTGHNDTETGLATQRKEERILQADLDELEAIVHNAAARQAASEADGYSRPATGRTEHPAIAHQTSTGQPSEETVNPASGHQMSTVAAIGHPAGGQ</sequence>
<reference evidence="3" key="1">
    <citation type="submission" date="2020-06" db="EMBL/GenBank/DDBJ databases">
        <authorList>
            <person name="Li T."/>
            <person name="Hu X."/>
            <person name="Zhang T."/>
            <person name="Song X."/>
            <person name="Zhang H."/>
            <person name="Dai N."/>
            <person name="Sheng W."/>
            <person name="Hou X."/>
            <person name="Wei L."/>
        </authorList>
    </citation>
    <scope>NUCLEOTIDE SEQUENCE</scope>
    <source>
        <strain evidence="3">3651</strain>
        <tissue evidence="3">Leaf</tissue>
    </source>
</reference>
<proteinExistence type="inferred from homology"/>
<feature type="compositionally biased region" description="Polar residues" evidence="2">
    <location>
        <begin position="94"/>
        <end position="116"/>
    </location>
</feature>
<evidence type="ECO:0000256" key="2">
    <source>
        <dbReference type="SAM" id="MobiDB-lite"/>
    </source>
</evidence>
<dbReference type="AlphaFoldDB" id="A0AAE2C8K9"/>
<organism evidence="3 4">
    <name type="scientific">Sesamum alatum</name>
    <dbReference type="NCBI Taxonomy" id="300844"/>
    <lineage>
        <taxon>Eukaryota</taxon>
        <taxon>Viridiplantae</taxon>
        <taxon>Streptophyta</taxon>
        <taxon>Embryophyta</taxon>
        <taxon>Tracheophyta</taxon>
        <taxon>Spermatophyta</taxon>
        <taxon>Magnoliopsida</taxon>
        <taxon>eudicotyledons</taxon>
        <taxon>Gunneridae</taxon>
        <taxon>Pentapetalae</taxon>
        <taxon>asterids</taxon>
        <taxon>lamiids</taxon>
        <taxon>Lamiales</taxon>
        <taxon>Pedaliaceae</taxon>
        <taxon>Sesamum</taxon>
    </lineage>
</organism>
<dbReference type="PANTHER" id="PTHR33493:SF2">
    <property type="entry name" value="LATE EMBRYOGENESIS ABUNDANT PROTEIN 46"/>
    <property type="match status" value="1"/>
</dbReference>
<reference evidence="3" key="2">
    <citation type="journal article" date="2024" name="Plant">
        <title>Genomic evolution and insights into agronomic trait innovations of Sesamum species.</title>
        <authorList>
            <person name="Miao H."/>
            <person name="Wang L."/>
            <person name="Qu L."/>
            <person name="Liu H."/>
            <person name="Sun Y."/>
            <person name="Le M."/>
            <person name="Wang Q."/>
            <person name="Wei S."/>
            <person name="Zheng Y."/>
            <person name="Lin W."/>
            <person name="Duan Y."/>
            <person name="Cao H."/>
            <person name="Xiong S."/>
            <person name="Wang X."/>
            <person name="Wei L."/>
            <person name="Li C."/>
            <person name="Ma Q."/>
            <person name="Ju M."/>
            <person name="Zhao R."/>
            <person name="Li G."/>
            <person name="Mu C."/>
            <person name="Tian Q."/>
            <person name="Mei H."/>
            <person name="Zhang T."/>
            <person name="Gao T."/>
            <person name="Zhang H."/>
        </authorList>
    </citation>
    <scope>NUCLEOTIDE SEQUENCE</scope>
    <source>
        <strain evidence="3">3651</strain>
    </source>
</reference>
<dbReference type="PANTHER" id="PTHR33493">
    <property type="entry name" value="LATE EMBRYOGENESIS ABUNDANT PROTEIN 6-RELATED"/>
    <property type="match status" value="1"/>
</dbReference>
<dbReference type="InterPro" id="IPR005513">
    <property type="entry name" value="LEA_1"/>
</dbReference>
<evidence type="ECO:0000313" key="4">
    <source>
        <dbReference type="Proteomes" id="UP001293254"/>
    </source>
</evidence>
<evidence type="ECO:0000256" key="1">
    <source>
        <dbReference type="ARBA" id="ARBA00010975"/>
    </source>
</evidence>
<name>A0AAE2C8K9_9LAMI</name>
<comment type="similarity">
    <text evidence="1">Belongs to the LEA type 1 family.</text>
</comment>
<feature type="region of interest" description="Disordered" evidence="2">
    <location>
        <begin position="68"/>
        <end position="127"/>
    </location>
</feature>
<dbReference type="Proteomes" id="UP001293254">
    <property type="component" value="Unassembled WGS sequence"/>
</dbReference>
<protein>
    <submittedName>
        <fullName evidence="3">Seed maturation protein</fullName>
    </submittedName>
</protein>
<gene>
    <name evidence="3" type="ORF">Salat_2949900</name>
</gene>
<accession>A0AAE2C8K9</accession>
<evidence type="ECO:0000313" key="3">
    <source>
        <dbReference type="EMBL" id="KAK4413027.1"/>
    </source>
</evidence>